<dbReference type="Gene3D" id="3.30.1360.40">
    <property type="match status" value="1"/>
</dbReference>
<evidence type="ECO:0000256" key="2">
    <source>
        <dbReference type="ARBA" id="ARBA00022917"/>
    </source>
</evidence>
<dbReference type="Gene3D" id="1.10.132.20">
    <property type="entry name" value="Ribosome-recycling factor"/>
    <property type="match status" value="1"/>
</dbReference>
<name>A0A063YEA7_9BACT</name>
<evidence type="ECO:0000259" key="4">
    <source>
        <dbReference type="Pfam" id="PF01765"/>
    </source>
</evidence>
<dbReference type="GeneID" id="75104970"/>
<evidence type="ECO:0000313" key="6">
    <source>
        <dbReference type="EMBL" id="MDI3047870.1"/>
    </source>
</evidence>
<reference evidence="6" key="4">
    <citation type="submission" date="2023-04" db="EMBL/GenBank/DDBJ databases">
        <title>Genomes of recent Mycoplasma hyosynoviae isolates 2023.</title>
        <authorList>
            <person name="Spergser J."/>
        </authorList>
    </citation>
    <scope>NUCLEOTIDE SEQUENCE</scope>
    <source>
        <strain evidence="6">SN1J23N</strain>
    </source>
</reference>
<dbReference type="SUPFAM" id="SSF55194">
    <property type="entry name" value="Ribosome recycling factor, RRF"/>
    <property type="match status" value="1"/>
</dbReference>
<dbReference type="GO" id="GO:0006412">
    <property type="term" value="P:translation"/>
    <property type="evidence" value="ECO:0007669"/>
    <property type="project" value="UniProtKB-KW"/>
</dbReference>
<evidence type="ECO:0000313" key="9">
    <source>
        <dbReference type="Proteomes" id="UP000264882"/>
    </source>
</evidence>
<accession>A0A063YEA7</accession>
<dbReference type="STRING" id="29559.NPL3_02965"/>
<dbReference type="AlphaFoldDB" id="A0A063YEA7"/>
<dbReference type="Proteomes" id="UP001233782">
    <property type="component" value="Unassembled WGS sequence"/>
</dbReference>
<organism evidence="7 10">
    <name type="scientific">Metamycoplasma hyosynoviae</name>
    <dbReference type="NCBI Taxonomy" id="29559"/>
    <lineage>
        <taxon>Bacteria</taxon>
        <taxon>Bacillati</taxon>
        <taxon>Mycoplasmatota</taxon>
        <taxon>Mycoplasmoidales</taxon>
        <taxon>Metamycoplasmataceae</taxon>
        <taxon>Metamycoplasma</taxon>
    </lineage>
</organism>
<keyword evidence="9" id="KW-1185">Reference proteome</keyword>
<dbReference type="GO" id="GO:0043023">
    <property type="term" value="F:ribosomal large subunit binding"/>
    <property type="evidence" value="ECO:0007669"/>
    <property type="project" value="TreeGrafter"/>
</dbReference>
<dbReference type="InterPro" id="IPR002661">
    <property type="entry name" value="Ribosome_recyc_fac"/>
</dbReference>
<reference evidence="7 10" key="2">
    <citation type="submission" date="2019-03" db="EMBL/GenBank/DDBJ databases">
        <title>Genomic Encyclopedia of Archaeal and Bacterial Type Strains, Phase II (KMG-II): from individual species to whole genera.</title>
        <authorList>
            <person name="Goeker M."/>
        </authorList>
    </citation>
    <scope>NUCLEOTIDE SEQUENCE [LARGE SCALE GENOMIC DNA]</scope>
    <source>
        <strain evidence="7 10">ATCC 25591</strain>
    </source>
</reference>
<feature type="coiled-coil region" evidence="3">
    <location>
        <begin position="129"/>
        <end position="175"/>
    </location>
</feature>
<dbReference type="EMBL" id="CP008748">
    <property type="protein sequence ID" value="ASI53722.1"/>
    <property type="molecule type" value="Genomic_DNA"/>
</dbReference>
<dbReference type="InterPro" id="IPR023584">
    <property type="entry name" value="Ribosome_recyc_fac_dom"/>
</dbReference>
<protein>
    <submittedName>
        <fullName evidence="5 7">Ribosome-recycling factor</fullName>
    </submittedName>
</protein>
<evidence type="ECO:0000256" key="3">
    <source>
        <dbReference type="SAM" id="Coils"/>
    </source>
</evidence>
<proteinExistence type="inferred from homology"/>
<dbReference type="Proteomes" id="UP000294882">
    <property type="component" value="Unassembled WGS sequence"/>
</dbReference>
<dbReference type="OrthoDB" id="9804006at2"/>
<keyword evidence="3" id="KW-0175">Coiled coil</keyword>
<evidence type="ECO:0000256" key="1">
    <source>
        <dbReference type="ARBA" id="ARBA00005912"/>
    </source>
</evidence>
<sequence>MELQIYLEELKELAMKIIDNYQMQITKVAIGRANPALISKIKVNYYDSILAIDELSSIQVASALQLIVKPFDLGSIKIIEKAITEYNLGVSISNEGHQLRISYPQLTTEKRHELVKKLNVYTEQAKVNIRQARQEINKKIKSNEELSEDLKKHFLDSIQKEIENYIVKIEKIANEKESDLLTI</sequence>
<feature type="domain" description="Ribosome recycling factor" evidence="4">
    <location>
        <begin position="23"/>
        <end position="181"/>
    </location>
</feature>
<evidence type="ECO:0000313" key="10">
    <source>
        <dbReference type="Proteomes" id="UP000294882"/>
    </source>
</evidence>
<dbReference type="FunFam" id="3.30.1360.40:FF:000001">
    <property type="entry name" value="Ribosome-recycling factor"/>
    <property type="match status" value="1"/>
</dbReference>
<dbReference type="Pfam" id="PF01765">
    <property type="entry name" value="RRF"/>
    <property type="match status" value="1"/>
</dbReference>
<dbReference type="EMBL" id="JASBCP010000001">
    <property type="protein sequence ID" value="MDI3047870.1"/>
    <property type="molecule type" value="Genomic_DNA"/>
</dbReference>
<dbReference type="RefSeq" id="WP_036440246.1">
    <property type="nucleotide sequence ID" value="NZ_CP008748.1"/>
</dbReference>
<dbReference type="KEGG" id="mhyv:MHSN_00610"/>
<gene>
    <name evidence="7" type="ORF">JN03_0531</name>
    <name evidence="5" type="ORF">MHSN_00610</name>
    <name evidence="8" type="ORF">NMG93_00615</name>
    <name evidence="6" type="ORF">QJ129_01150</name>
</gene>
<reference evidence="5 9" key="1">
    <citation type="submission" date="2014-06" db="EMBL/GenBank/DDBJ databases">
        <title>The Whole Genome Sequence of Mycoplasma hyosynoviae strain ATCC 27095.</title>
        <authorList>
            <person name="Calcutt M.J."/>
            <person name="Foecking M.F."/>
        </authorList>
    </citation>
    <scope>NUCLEOTIDE SEQUENCE [LARGE SCALE GENOMIC DNA]</scope>
    <source>
        <strain evidence="5 9">M60</strain>
    </source>
</reference>
<dbReference type="Proteomes" id="UP000264882">
    <property type="component" value="Chromosome"/>
</dbReference>
<dbReference type="InterPro" id="IPR036191">
    <property type="entry name" value="RRF_sf"/>
</dbReference>
<dbReference type="PANTHER" id="PTHR20982">
    <property type="entry name" value="RIBOSOME RECYCLING FACTOR"/>
    <property type="match status" value="1"/>
</dbReference>
<evidence type="ECO:0000313" key="7">
    <source>
        <dbReference type="EMBL" id="TDU96658.1"/>
    </source>
</evidence>
<dbReference type="EMBL" id="CP101127">
    <property type="protein sequence ID" value="UTO26058.1"/>
    <property type="molecule type" value="Genomic_DNA"/>
</dbReference>
<dbReference type="PANTHER" id="PTHR20982:SF3">
    <property type="entry name" value="MITOCHONDRIAL RIBOSOME RECYCLING FACTOR PSEUDO 1"/>
    <property type="match status" value="1"/>
</dbReference>
<evidence type="ECO:0000313" key="5">
    <source>
        <dbReference type="EMBL" id="ASI53722.1"/>
    </source>
</evidence>
<keyword evidence="2" id="KW-0648">Protein biosynthesis</keyword>
<reference evidence="8" key="3">
    <citation type="submission" date="2022-07" db="EMBL/GenBank/DDBJ databases">
        <title>Complete genome of Mycoplasma hyosynoviae B1.</title>
        <authorList>
            <person name="Spergser J."/>
        </authorList>
    </citation>
    <scope>NUCLEOTIDE SEQUENCE</scope>
    <source>
        <strain evidence="8">B1</strain>
    </source>
</reference>
<comment type="similarity">
    <text evidence="1">Belongs to the RRF family.</text>
</comment>
<evidence type="ECO:0000313" key="8">
    <source>
        <dbReference type="EMBL" id="UTO26058.1"/>
    </source>
</evidence>
<dbReference type="Proteomes" id="UP001059349">
    <property type="component" value="Chromosome"/>
</dbReference>
<dbReference type="EMBL" id="SOCH01000005">
    <property type="protein sequence ID" value="TDU96658.1"/>
    <property type="molecule type" value="Genomic_DNA"/>
</dbReference>